<feature type="compositionally biased region" description="Low complexity" evidence="5">
    <location>
        <begin position="334"/>
        <end position="348"/>
    </location>
</feature>
<evidence type="ECO:0000313" key="9">
    <source>
        <dbReference type="Proteomes" id="UP001497453"/>
    </source>
</evidence>
<evidence type="ECO:0000256" key="5">
    <source>
        <dbReference type="SAM" id="MobiDB-lite"/>
    </source>
</evidence>
<evidence type="ECO:0000256" key="1">
    <source>
        <dbReference type="ARBA" id="ARBA00022723"/>
    </source>
</evidence>
<dbReference type="Pfam" id="PF00097">
    <property type="entry name" value="zf-C3HC4"/>
    <property type="match status" value="1"/>
</dbReference>
<keyword evidence="3" id="KW-0862">Zinc</keyword>
<dbReference type="Proteomes" id="UP001497453">
    <property type="component" value="Chromosome 5"/>
</dbReference>
<dbReference type="InterPro" id="IPR013083">
    <property type="entry name" value="Znf_RING/FYVE/PHD"/>
</dbReference>
<accession>A0ABP1DLZ8</accession>
<organism evidence="8 9">
    <name type="scientific">Somion occarium</name>
    <dbReference type="NCBI Taxonomy" id="3059160"/>
    <lineage>
        <taxon>Eukaryota</taxon>
        <taxon>Fungi</taxon>
        <taxon>Dikarya</taxon>
        <taxon>Basidiomycota</taxon>
        <taxon>Agaricomycotina</taxon>
        <taxon>Agaricomycetes</taxon>
        <taxon>Polyporales</taxon>
        <taxon>Cerrenaceae</taxon>
        <taxon>Somion</taxon>
    </lineage>
</organism>
<feature type="region of interest" description="Disordered" evidence="5">
    <location>
        <begin position="317"/>
        <end position="354"/>
    </location>
</feature>
<sequence>MAKKGRKVSKKEQSTVASGQLLPCTQCKRSFSSRGGLHQHSNNMHKSTMIRNHPTKIVKLPSVRDCRWRCRKTYCFHPRCRVCKEVLFDEEALEWHLKLVHRALSRDEFSNLQARNNPKRQAIRRRSLQHTPHWRQRGPHPSFLPGSTSMTKNRYRSMLKKKEDKSCHERKHRHTLPEKRPKLRWPELESIMAKGKRRAGVGQRLKAYVRKWRLRPRMVLREPDRSEARTKVVATATMQAHLAPRIPTPAGNSMAGTLTKPPLTRPKPFSFSLRDELLLWKHPLLGDNEDADGRECLSTVPHSNASLRIEAPQPVSSFENEHPACSTDLPNHPESLAGESLGSSSVASNRNHDTNTNELVAPVHCETCERTATDPVMTQCRHVFCLKCILDRLTCRGKCPACSKTLFVSLKP</sequence>
<keyword evidence="2 4" id="KW-0863">Zinc-finger</keyword>
<feature type="region of interest" description="Disordered" evidence="5">
    <location>
        <begin position="128"/>
        <end position="151"/>
    </location>
</feature>
<proteinExistence type="predicted"/>
<evidence type="ECO:0000256" key="2">
    <source>
        <dbReference type="ARBA" id="ARBA00022771"/>
    </source>
</evidence>
<dbReference type="Gene3D" id="3.30.40.10">
    <property type="entry name" value="Zinc/RING finger domain, C3HC4 (zinc finger)"/>
    <property type="match status" value="1"/>
</dbReference>
<evidence type="ECO:0000256" key="3">
    <source>
        <dbReference type="ARBA" id="ARBA00022833"/>
    </source>
</evidence>
<feature type="domain" description="RING-type" evidence="6">
    <location>
        <begin position="365"/>
        <end position="403"/>
    </location>
</feature>
<protein>
    <recommendedName>
        <fullName evidence="10">RING-type domain-containing protein</fullName>
    </recommendedName>
</protein>
<keyword evidence="9" id="KW-1185">Reference proteome</keyword>
<dbReference type="SMART" id="SM00184">
    <property type="entry name" value="RING"/>
    <property type="match status" value="1"/>
</dbReference>
<evidence type="ECO:0000259" key="7">
    <source>
        <dbReference type="PROSITE" id="PS50157"/>
    </source>
</evidence>
<reference evidence="9" key="1">
    <citation type="submission" date="2024-04" db="EMBL/GenBank/DDBJ databases">
        <authorList>
            <person name="Shaw F."/>
            <person name="Minotto A."/>
        </authorList>
    </citation>
    <scope>NUCLEOTIDE SEQUENCE [LARGE SCALE GENOMIC DNA]</scope>
</reference>
<dbReference type="SUPFAM" id="SSF57850">
    <property type="entry name" value="RING/U-box"/>
    <property type="match status" value="1"/>
</dbReference>
<name>A0ABP1DLZ8_9APHY</name>
<dbReference type="SMART" id="SM00355">
    <property type="entry name" value="ZnF_C2H2"/>
    <property type="match status" value="2"/>
</dbReference>
<dbReference type="EMBL" id="OZ037948">
    <property type="protein sequence ID" value="CAL1708836.1"/>
    <property type="molecule type" value="Genomic_DNA"/>
</dbReference>
<keyword evidence="1" id="KW-0479">Metal-binding</keyword>
<dbReference type="InterPro" id="IPR017907">
    <property type="entry name" value="Znf_RING_CS"/>
</dbReference>
<dbReference type="InterPro" id="IPR018957">
    <property type="entry name" value="Znf_C3HC4_RING-type"/>
</dbReference>
<feature type="domain" description="C2H2-type" evidence="7">
    <location>
        <begin position="22"/>
        <end position="50"/>
    </location>
</feature>
<evidence type="ECO:0000313" key="8">
    <source>
        <dbReference type="EMBL" id="CAL1708836.1"/>
    </source>
</evidence>
<dbReference type="PROSITE" id="PS00028">
    <property type="entry name" value="ZINC_FINGER_C2H2_1"/>
    <property type="match status" value="2"/>
</dbReference>
<dbReference type="InterPro" id="IPR001841">
    <property type="entry name" value="Znf_RING"/>
</dbReference>
<gene>
    <name evidence="8" type="ORF">GFSPODELE1_LOCUS7045</name>
</gene>
<evidence type="ECO:0008006" key="10">
    <source>
        <dbReference type="Google" id="ProtNLM"/>
    </source>
</evidence>
<dbReference type="PROSITE" id="PS00518">
    <property type="entry name" value="ZF_RING_1"/>
    <property type="match status" value="1"/>
</dbReference>
<evidence type="ECO:0000256" key="4">
    <source>
        <dbReference type="PROSITE-ProRule" id="PRU00042"/>
    </source>
</evidence>
<dbReference type="PROSITE" id="PS50089">
    <property type="entry name" value="ZF_RING_2"/>
    <property type="match status" value="1"/>
</dbReference>
<dbReference type="InterPro" id="IPR013087">
    <property type="entry name" value="Znf_C2H2_type"/>
</dbReference>
<feature type="compositionally biased region" description="Basic residues" evidence="5">
    <location>
        <begin position="128"/>
        <end position="138"/>
    </location>
</feature>
<evidence type="ECO:0000259" key="6">
    <source>
        <dbReference type="PROSITE" id="PS50089"/>
    </source>
</evidence>
<dbReference type="PROSITE" id="PS50157">
    <property type="entry name" value="ZINC_FINGER_C2H2_2"/>
    <property type="match status" value="1"/>
</dbReference>